<comment type="caution">
    <text evidence="1">The sequence shown here is derived from an EMBL/GenBank/DDBJ whole genome shotgun (WGS) entry which is preliminary data.</text>
</comment>
<organism evidence="1">
    <name type="scientific">bioreactor metagenome</name>
    <dbReference type="NCBI Taxonomy" id="1076179"/>
    <lineage>
        <taxon>unclassified sequences</taxon>
        <taxon>metagenomes</taxon>
        <taxon>ecological metagenomes</taxon>
    </lineage>
</organism>
<name>A0A645IGL6_9ZZZZ</name>
<evidence type="ECO:0000313" key="1">
    <source>
        <dbReference type="EMBL" id="MPN50425.1"/>
    </source>
</evidence>
<sequence>MEVEIKFQSREIISQELVKGIMKKYSNKIMFKMGDNPTLGYQLKGHKKEELIDYLKEFMEYIQTIIETK</sequence>
<accession>A0A645IGL6</accession>
<protein>
    <submittedName>
        <fullName evidence="1">Uncharacterized protein</fullName>
    </submittedName>
</protein>
<dbReference type="AlphaFoldDB" id="A0A645IGL6"/>
<proteinExistence type="predicted"/>
<dbReference type="EMBL" id="VSSQ01114602">
    <property type="protein sequence ID" value="MPN50425.1"/>
    <property type="molecule type" value="Genomic_DNA"/>
</dbReference>
<reference evidence="1" key="1">
    <citation type="submission" date="2019-08" db="EMBL/GenBank/DDBJ databases">
        <authorList>
            <person name="Kucharzyk K."/>
            <person name="Murdoch R.W."/>
            <person name="Higgins S."/>
            <person name="Loffler F."/>
        </authorList>
    </citation>
    <scope>NUCLEOTIDE SEQUENCE</scope>
</reference>
<gene>
    <name evidence="1" type="ORF">SDC9_198051</name>
</gene>